<dbReference type="Gene3D" id="3.10.180.10">
    <property type="entry name" value="2,3-Dihydroxybiphenyl 1,2-Dioxygenase, domain 1"/>
    <property type="match status" value="1"/>
</dbReference>
<dbReference type="PROSITE" id="PS51819">
    <property type="entry name" value="VOC"/>
    <property type="match status" value="1"/>
</dbReference>
<accession>X1HK45</accession>
<evidence type="ECO:0000313" key="2">
    <source>
        <dbReference type="EMBL" id="GAH45683.1"/>
    </source>
</evidence>
<dbReference type="InterPro" id="IPR029068">
    <property type="entry name" value="Glyas_Bleomycin-R_OHBP_Dase"/>
</dbReference>
<dbReference type="CDD" id="cd07247">
    <property type="entry name" value="SgaA_N_like"/>
    <property type="match status" value="1"/>
</dbReference>
<name>X1HK45_9ZZZZ</name>
<dbReference type="AlphaFoldDB" id="X1HK45"/>
<evidence type="ECO:0000259" key="1">
    <source>
        <dbReference type="PROSITE" id="PS51819"/>
    </source>
</evidence>
<dbReference type="EMBL" id="BARU01007495">
    <property type="protein sequence ID" value="GAH45683.1"/>
    <property type="molecule type" value="Genomic_DNA"/>
</dbReference>
<comment type="caution">
    <text evidence="2">The sequence shown here is derived from an EMBL/GenBank/DDBJ whole genome shotgun (WGS) entry which is preliminary data.</text>
</comment>
<dbReference type="InterPro" id="IPR004360">
    <property type="entry name" value="Glyas_Fos-R_dOase_dom"/>
</dbReference>
<dbReference type="InterPro" id="IPR052164">
    <property type="entry name" value="Anthracycline_SecMetBiosynth"/>
</dbReference>
<dbReference type="InterPro" id="IPR037523">
    <property type="entry name" value="VOC_core"/>
</dbReference>
<sequence>MSHMAHDATDQSGEAGPKPWSHGMFYWNELMTRDAERACKFYGDSLGWSFDPMPMPTGGTYYLAKIDGQMVGGTMELKGPELAEMPEGWIAYIAVDDVDARVEKALKAGATLTRPIFDIPGIGRIAMLREPGGASIGWMTPARG</sequence>
<gene>
    <name evidence="2" type="ORF">S03H2_14759</name>
</gene>
<reference evidence="2" key="1">
    <citation type="journal article" date="2014" name="Front. Microbiol.">
        <title>High frequency of phylogenetically diverse reductive dehalogenase-homologous genes in deep subseafloor sedimentary metagenomes.</title>
        <authorList>
            <person name="Kawai M."/>
            <person name="Futagami T."/>
            <person name="Toyoda A."/>
            <person name="Takaki Y."/>
            <person name="Nishi S."/>
            <person name="Hori S."/>
            <person name="Arai W."/>
            <person name="Tsubouchi T."/>
            <person name="Morono Y."/>
            <person name="Uchiyama I."/>
            <person name="Ito T."/>
            <person name="Fujiyama A."/>
            <person name="Inagaki F."/>
            <person name="Takami H."/>
        </authorList>
    </citation>
    <scope>NUCLEOTIDE SEQUENCE</scope>
    <source>
        <strain evidence="2">Expedition CK06-06</strain>
    </source>
</reference>
<proteinExistence type="predicted"/>
<protein>
    <recommendedName>
        <fullName evidence="1">VOC domain-containing protein</fullName>
    </recommendedName>
</protein>
<dbReference type="PANTHER" id="PTHR33993:SF14">
    <property type="entry name" value="GB|AAF24581.1"/>
    <property type="match status" value="1"/>
</dbReference>
<dbReference type="SUPFAM" id="SSF54593">
    <property type="entry name" value="Glyoxalase/Bleomycin resistance protein/Dihydroxybiphenyl dioxygenase"/>
    <property type="match status" value="1"/>
</dbReference>
<organism evidence="2">
    <name type="scientific">marine sediment metagenome</name>
    <dbReference type="NCBI Taxonomy" id="412755"/>
    <lineage>
        <taxon>unclassified sequences</taxon>
        <taxon>metagenomes</taxon>
        <taxon>ecological metagenomes</taxon>
    </lineage>
</organism>
<feature type="domain" description="VOC" evidence="1">
    <location>
        <begin position="24"/>
        <end position="141"/>
    </location>
</feature>
<dbReference type="Pfam" id="PF00903">
    <property type="entry name" value="Glyoxalase"/>
    <property type="match status" value="1"/>
</dbReference>
<dbReference type="PANTHER" id="PTHR33993">
    <property type="entry name" value="GLYOXALASE-RELATED"/>
    <property type="match status" value="1"/>
</dbReference>